<evidence type="ECO:0000313" key="3">
    <source>
        <dbReference type="EMBL" id="RQP21190.1"/>
    </source>
</evidence>
<dbReference type="InterPro" id="IPR013320">
    <property type="entry name" value="ConA-like_dom_sf"/>
</dbReference>
<dbReference type="GO" id="GO:0004553">
    <property type="term" value="F:hydrolase activity, hydrolyzing O-glycosyl compounds"/>
    <property type="evidence" value="ECO:0007669"/>
    <property type="project" value="InterPro"/>
</dbReference>
<sequence>MRQVKAWWALPCALACALVLGGCSSMKLPSLSSLPFTSPPPAADAGTFFDDFSHGDTAALARAGWIIRDKKGHPGIEGANWGPGTITLVPDPADASNRLLRLRARTDGTPEGTSHAQLCQARKFYEGTYAARIRFNDKPLIGPDGDVVVETFYVVSPLRFDFDPEYSELDWEYLPNGGWGNSKTRIYGVTWQTVSLHPWKAYNQPHESFRSVEGWHVLMMQVAAGKTRFYLDGVQLDEHGGRNYPAVPMSLNFNLWFSPGGLLPNEKAQRVYEQDVDWVFHARNRLLSPAEVSAEVEKLREARTSFKDSVPAMNPPLASTCDF</sequence>
<dbReference type="PROSITE" id="PS51762">
    <property type="entry name" value="GH16_2"/>
    <property type="match status" value="1"/>
</dbReference>
<keyword evidence="4" id="KW-1185">Reference proteome</keyword>
<dbReference type="EMBL" id="QUSW01000013">
    <property type="protein sequence ID" value="RQP21190.1"/>
    <property type="molecule type" value="Genomic_DNA"/>
</dbReference>
<dbReference type="CDD" id="cd00413">
    <property type="entry name" value="Glyco_hydrolase_16"/>
    <property type="match status" value="1"/>
</dbReference>
<comment type="similarity">
    <text evidence="1">Belongs to the glycosyl hydrolase 16 family.</text>
</comment>
<evidence type="ECO:0000313" key="4">
    <source>
        <dbReference type="Proteomes" id="UP000267464"/>
    </source>
</evidence>
<name>A0A3N7HGR8_9BURK</name>
<dbReference type="Proteomes" id="UP000267464">
    <property type="component" value="Unassembled WGS sequence"/>
</dbReference>
<dbReference type="Gene3D" id="2.60.120.200">
    <property type="match status" value="1"/>
</dbReference>
<feature type="domain" description="GH16" evidence="2">
    <location>
        <begin position="32"/>
        <end position="290"/>
    </location>
</feature>
<dbReference type="SUPFAM" id="SSF49899">
    <property type="entry name" value="Concanavalin A-like lectins/glucanases"/>
    <property type="match status" value="1"/>
</dbReference>
<dbReference type="GO" id="GO:0005975">
    <property type="term" value="P:carbohydrate metabolic process"/>
    <property type="evidence" value="ECO:0007669"/>
    <property type="project" value="InterPro"/>
</dbReference>
<reference evidence="3 4" key="1">
    <citation type="submission" date="2018-08" db="EMBL/GenBank/DDBJ databases">
        <authorList>
            <person name="Khan S.A."/>
            <person name="Jeon C.O."/>
            <person name="Chun B.H."/>
            <person name="Jeong S.E."/>
        </authorList>
    </citation>
    <scope>NUCLEOTIDE SEQUENCE [LARGE SCALE GENOMIC DNA]</scope>
    <source>
        <strain evidence="3 4">S-16</strain>
    </source>
</reference>
<dbReference type="InterPro" id="IPR000757">
    <property type="entry name" value="Beta-glucanase-like"/>
</dbReference>
<organism evidence="3 4">
    <name type="scientific">Piscinibacter terrae</name>
    <dbReference type="NCBI Taxonomy" id="2496871"/>
    <lineage>
        <taxon>Bacteria</taxon>
        <taxon>Pseudomonadati</taxon>
        <taxon>Pseudomonadota</taxon>
        <taxon>Betaproteobacteria</taxon>
        <taxon>Burkholderiales</taxon>
        <taxon>Sphaerotilaceae</taxon>
        <taxon>Piscinibacter</taxon>
    </lineage>
</organism>
<protein>
    <submittedName>
        <fullName evidence="3">Hydrolase</fullName>
    </submittedName>
</protein>
<evidence type="ECO:0000259" key="2">
    <source>
        <dbReference type="PROSITE" id="PS51762"/>
    </source>
</evidence>
<evidence type="ECO:0000256" key="1">
    <source>
        <dbReference type="ARBA" id="ARBA00006865"/>
    </source>
</evidence>
<dbReference type="PROSITE" id="PS51257">
    <property type="entry name" value="PROKAR_LIPOPROTEIN"/>
    <property type="match status" value="1"/>
</dbReference>
<proteinExistence type="inferred from homology"/>
<dbReference type="AlphaFoldDB" id="A0A3N7HGR8"/>
<keyword evidence="3" id="KW-0378">Hydrolase</keyword>
<gene>
    <name evidence="3" type="ORF">DZC73_29080</name>
</gene>
<comment type="caution">
    <text evidence="3">The sequence shown here is derived from an EMBL/GenBank/DDBJ whole genome shotgun (WGS) entry which is preliminary data.</text>
</comment>
<accession>A0A3N7HGR8</accession>
<reference evidence="3 4" key="2">
    <citation type="submission" date="2018-12" db="EMBL/GenBank/DDBJ databases">
        <title>Rhizobacter gummiphilus sp. nov., a rubber-degrading bacterium isolated from the soil of a botanical garden in Japan.</title>
        <authorList>
            <person name="Shunsuke S.S."/>
        </authorList>
    </citation>
    <scope>NUCLEOTIDE SEQUENCE [LARGE SCALE GENOMIC DNA]</scope>
    <source>
        <strain evidence="3 4">S-16</strain>
    </source>
</reference>